<evidence type="ECO:0000313" key="2">
    <source>
        <dbReference type="Proteomes" id="UP000828048"/>
    </source>
</evidence>
<protein>
    <submittedName>
        <fullName evidence="1">Uncharacterized protein</fullName>
    </submittedName>
</protein>
<proteinExistence type="predicted"/>
<name>A0ACB7YB55_9ERIC</name>
<accession>A0ACB7YB55</accession>
<keyword evidence="2" id="KW-1185">Reference proteome</keyword>
<evidence type="ECO:0000313" key="1">
    <source>
        <dbReference type="EMBL" id="KAH7850640.1"/>
    </source>
</evidence>
<dbReference type="EMBL" id="CM037158">
    <property type="protein sequence ID" value="KAH7850640.1"/>
    <property type="molecule type" value="Genomic_DNA"/>
</dbReference>
<dbReference type="Proteomes" id="UP000828048">
    <property type="component" value="Chromosome 8"/>
</dbReference>
<organism evidence="1 2">
    <name type="scientific">Vaccinium darrowii</name>
    <dbReference type="NCBI Taxonomy" id="229202"/>
    <lineage>
        <taxon>Eukaryota</taxon>
        <taxon>Viridiplantae</taxon>
        <taxon>Streptophyta</taxon>
        <taxon>Embryophyta</taxon>
        <taxon>Tracheophyta</taxon>
        <taxon>Spermatophyta</taxon>
        <taxon>Magnoliopsida</taxon>
        <taxon>eudicotyledons</taxon>
        <taxon>Gunneridae</taxon>
        <taxon>Pentapetalae</taxon>
        <taxon>asterids</taxon>
        <taxon>Ericales</taxon>
        <taxon>Ericaceae</taxon>
        <taxon>Vaccinioideae</taxon>
        <taxon>Vaccinieae</taxon>
        <taxon>Vaccinium</taxon>
    </lineage>
</organism>
<reference evidence="1 2" key="1">
    <citation type="journal article" date="2021" name="Hortic Res">
        <title>High-quality reference genome and annotation aids understanding of berry development for evergreen blueberry (Vaccinium darrowii).</title>
        <authorList>
            <person name="Yu J."/>
            <person name="Hulse-Kemp A.M."/>
            <person name="Babiker E."/>
            <person name="Staton M."/>
        </authorList>
    </citation>
    <scope>NUCLEOTIDE SEQUENCE [LARGE SCALE GENOMIC DNA]</scope>
    <source>
        <strain evidence="2">cv. NJ 8807/NJ 8810</strain>
        <tissue evidence="1">Young leaf</tissue>
    </source>
</reference>
<gene>
    <name evidence="1" type="ORF">Vadar_000727</name>
</gene>
<sequence>MFLPLLFIVFPLVLPPCLTLRTLLDFCVADLTLFDVLGNSFNLIKSAVSPGSAAQFPGLNGLGISIAR</sequence>
<comment type="caution">
    <text evidence="1">The sequence shown here is derived from an EMBL/GenBank/DDBJ whole genome shotgun (WGS) entry which is preliminary data.</text>
</comment>